<dbReference type="Gene3D" id="3.80.10.10">
    <property type="entry name" value="Ribonuclease Inhibitor"/>
    <property type="match status" value="2"/>
</dbReference>
<dbReference type="KEGG" id="scm:SCHCO_02510826"/>
<sequence length="723" mass="77880">MQSPLEGLPDNVLAKLVKAILDSDPSYAPLCLASLGSRMHTASAAELFSHLRLLDDDAALALDYPATSQSNAFALLSTPLRYGWAVKTFELGDPAPEVLQDESYRPIDADELARLLRACPNIEEFLWKSSMPPPDGLCEMLLDKPQLRRFIINPSHPQVPPARHLLAKWDALSLPCLSGFSSLEISRPLTQSGAHSLSTLLTSLAPTLECLSLDFVWLDDSICEDIAALSRLRKLRLSTGGTKLTDGGVITLMEGCDALQEFILDDVEGRLSRCLWSKPLAYPKQLHTLQVIFSEAEHHHSWSADHLASIHEFPLENLTSLSVTRRLAPPTSDGVYIRSTVGDAVALRPLPQDLLDKLSSCPSLRNLDLDFWSCSISDVKTLVQKCQQLETLRICLDAPFLKLLGLASSFSLLSNLRTLSVSVVEEHAPGKAPIPSVPGQPIAVTKGEDESMPSTVRDIKKFARKMSKLSLLEWYGHGARGSWAIEHPATASKLGPTVTVEYSPPAISPAIWEIVRTRAGWTTDHHDGTAYRRAGHDWAGDLADSTIARTELEHPSVVSGVRKARAPSLSLSSSSSSGDTSLNLLATPPSSALFSPSFLPGDGKGGRPSSPELADDQIADNVPSMQRRSPGRPRRRVTSDSAKKSTTDNASTGAPRSNKGGASSRSQTGSDAPPRRDTGKAATGRTRGGRRNSERAGGPGESVPPTTTARGGARGGRRRMSSA</sequence>
<dbReference type="OMA" id="PINIDIM"/>
<feature type="compositionally biased region" description="Basic and acidic residues" evidence="1">
    <location>
        <begin position="637"/>
        <end position="646"/>
    </location>
</feature>
<dbReference type="STRING" id="578458.D8QD05"/>
<dbReference type="GeneID" id="9591346"/>
<keyword evidence="3" id="KW-1185">Reference proteome</keyword>
<dbReference type="VEuPathDB" id="FungiDB:SCHCODRAFT_02510826"/>
<feature type="region of interest" description="Disordered" evidence="1">
    <location>
        <begin position="430"/>
        <end position="450"/>
    </location>
</feature>
<organism evidence="3">
    <name type="scientific">Schizophyllum commune (strain H4-8 / FGSC 9210)</name>
    <name type="common">Split gill fungus</name>
    <dbReference type="NCBI Taxonomy" id="578458"/>
    <lineage>
        <taxon>Eukaryota</taxon>
        <taxon>Fungi</taxon>
        <taxon>Dikarya</taxon>
        <taxon>Basidiomycota</taxon>
        <taxon>Agaricomycotina</taxon>
        <taxon>Agaricomycetes</taxon>
        <taxon>Agaricomycetidae</taxon>
        <taxon>Agaricales</taxon>
        <taxon>Schizophyllaceae</taxon>
        <taxon>Schizophyllum</taxon>
    </lineage>
</organism>
<dbReference type="RefSeq" id="XP_003029926.1">
    <property type="nucleotide sequence ID" value="XM_003029880.1"/>
</dbReference>
<reference evidence="2 3" key="1">
    <citation type="journal article" date="2010" name="Nat. Biotechnol.">
        <title>Genome sequence of the model mushroom Schizophyllum commune.</title>
        <authorList>
            <person name="Ohm R.A."/>
            <person name="de Jong J.F."/>
            <person name="Lugones L.G."/>
            <person name="Aerts A."/>
            <person name="Kothe E."/>
            <person name="Stajich J.E."/>
            <person name="de Vries R.P."/>
            <person name="Record E."/>
            <person name="Levasseur A."/>
            <person name="Baker S.E."/>
            <person name="Bartholomew K.A."/>
            <person name="Coutinho P.M."/>
            <person name="Erdmann S."/>
            <person name="Fowler T.J."/>
            <person name="Gathman A.C."/>
            <person name="Lombard V."/>
            <person name="Henrissat B."/>
            <person name="Knabe N."/>
            <person name="Kuees U."/>
            <person name="Lilly W.W."/>
            <person name="Lindquist E."/>
            <person name="Lucas S."/>
            <person name="Magnuson J.K."/>
            <person name="Piumi F."/>
            <person name="Raudaskoski M."/>
            <person name="Salamov A."/>
            <person name="Schmutz J."/>
            <person name="Schwarze F.W.M.R."/>
            <person name="vanKuyk P.A."/>
            <person name="Horton J.S."/>
            <person name="Grigoriev I.V."/>
            <person name="Woesten H.A.B."/>
        </authorList>
    </citation>
    <scope>NUCLEOTIDE SEQUENCE [LARGE SCALE GENOMIC DNA]</scope>
    <source>
        <strain evidence="3">H4-8 / FGSC 9210</strain>
    </source>
</reference>
<protein>
    <submittedName>
        <fullName evidence="2">Expressed protein</fullName>
    </submittedName>
</protein>
<dbReference type="eggNOG" id="ENOG502S2S2">
    <property type="taxonomic scope" value="Eukaryota"/>
</dbReference>
<dbReference type="HOGENOM" id="CLU_016774_0_0_1"/>
<feature type="compositionally biased region" description="Polar residues" evidence="1">
    <location>
        <begin position="647"/>
        <end position="670"/>
    </location>
</feature>
<dbReference type="InParanoid" id="D8QD05"/>
<gene>
    <name evidence="2" type="ORF">SCHCODRAFT_258101</name>
</gene>
<feature type="region of interest" description="Disordered" evidence="1">
    <location>
        <begin position="557"/>
        <end position="723"/>
    </location>
</feature>
<dbReference type="SUPFAM" id="SSF52047">
    <property type="entry name" value="RNI-like"/>
    <property type="match status" value="1"/>
</dbReference>
<dbReference type="Proteomes" id="UP000007431">
    <property type="component" value="Unassembled WGS sequence"/>
</dbReference>
<evidence type="ECO:0000313" key="2">
    <source>
        <dbReference type="EMBL" id="EFI95023.1"/>
    </source>
</evidence>
<evidence type="ECO:0000313" key="3">
    <source>
        <dbReference type="Proteomes" id="UP000007431"/>
    </source>
</evidence>
<dbReference type="AlphaFoldDB" id="D8QD05"/>
<dbReference type="OrthoDB" id="2596605at2759"/>
<feature type="compositionally biased region" description="Low complexity" evidence="1">
    <location>
        <begin position="568"/>
        <end position="600"/>
    </location>
</feature>
<evidence type="ECO:0000256" key="1">
    <source>
        <dbReference type="SAM" id="MobiDB-lite"/>
    </source>
</evidence>
<dbReference type="EMBL" id="GL377309">
    <property type="protein sequence ID" value="EFI95023.1"/>
    <property type="molecule type" value="Genomic_DNA"/>
</dbReference>
<name>D8QD05_SCHCM</name>
<proteinExistence type="predicted"/>
<accession>D8QD05</accession>
<dbReference type="InterPro" id="IPR032675">
    <property type="entry name" value="LRR_dom_sf"/>
</dbReference>